<keyword evidence="1" id="KW-0472">Membrane</keyword>
<gene>
    <name evidence="2" type="ORF">HDE68_001121</name>
</gene>
<keyword evidence="1" id="KW-0812">Transmembrane</keyword>
<evidence type="ECO:0000313" key="3">
    <source>
        <dbReference type="Proteomes" id="UP000537204"/>
    </source>
</evidence>
<feature type="transmembrane region" description="Helical" evidence="1">
    <location>
        <begin position="41"/>
        <end position="62"/>
    </location>
</feature>
<keyword evidence="1" id="KW-1133">Transmembrane helix</keyword>
<sequence length="255" mass="28706">MYLSGDYFFILILGAGAAGILLLGLILSITVFFTNKTAVEIIAWICGGLSLIIYLTALHLGLYKDFKWSELYFIAVLLTFFLLLQHQLKSAQSNKLRLVLIFRTVLILITFATLCKAVINLLINSQLLAPGANNLVSTFYRVQSVLFWCIMIASSIWALHKIKPPLLKNEIFKTALLFTWPAFFLAVTLGMLLFFIEYTNMNSGVTVSILFNQKFLLNQLGFLFFGCTISSIIASSIYYYYKTAMDKTSTTSSLK</sequence>
<dbReference type="GO" id="GO:0016787">
    <property type="term" value="F:hydrolase activity"/>
    <property type="evidence" value="ECO:0007669"/>
    <property type="project" value="UniProtKB-KW"/>
</dbReference>
<feature type="transmembrane region" description="Helical" evidence="1">
    <location>
        <begin position="171"/>
        <end position="196"/>
    </location>
</feature>
<organism evidence="2 3">
    <name type="scientific">Pedobacter cryoconitis</name>
    <dbReference type="NCBI Taxonomy" id="188932"/>
    <lineage>
        <taxon>Bacteria</taxon>
        <taxon>Pseudomonadati</taxon>
        <taxon>Bacteroidota</taxon>
        <taxon>Sphingobacteriia</taxon>
        <taxon>Sphingobacteriales</taxon>
        <taxon>Sphingobacteriaceae</taxon>
        <taxon>Pedobacter</taxon>
    </lineage>
</organism>
<feature type="transmembrane region" description="Helical" evidence="1">
    <location>
        <begin position="6"/>
        <end position="34"/>
    </location>
</feature>
<feature type="transmembrane region" description="Helical" evidence="1">
    <location>
        <begin position="216"/>
        <end position="241"/>
    </location>
</feature>
<proteinExistence type="predicted"/>
<feature type="transmembrane region" description="Helical" evidence="1">
    <location>
        <begin position="139"/>
        <end position="159"/>
    </location>
</feature>
<feature type="transmembrane region" description="Helical" evidence="1">
    <location>
        <begin position="96"/>
        <end position="119"/>
    </location>
</feature>
<dbReference type="Proteomes" id="UP000537204">
    <property type="component" value="Unassembled WGS sequence"/>
</dbReference>
<dbReference type="EMBL" id="JACHCE010000001">
    <property type="protein sequence ID" value="MBB5635236.1"/>
    <property type="molecule type" value="Genomic_DNA"/>
</dbReference>
<keyword evidence="2" id="KW-0378">Hydrolase</keyword>
<protein>
    <submittedName>
        <fullName evidence="2">Membrane-associated HD superfamily phosphohydrolase</fullName>
    </submittedName>
</protein>
<evidence type="ECO:0000313" key="2">
    <source>
        <dbReference type="EMBL" id="MBB5635236.1"/>
    </source>
</evidence>
<reference evidence="2 3" key="1">
    <citation type="submission" date="2020-08" db="EMBL/GenBank/DDBJ databases">
        <title>Genomic Encyclopedia of Type Strains, Phase IV (KMG-V): Genome sequencing to study the core and pangenomes of soil and plant-associated prokaryotes.</title>
        <authorList>
            <person name="Whitman W."/>
        </authorList>
    </citation>
    <scope>NUCLEOTIDE SEQUENCE [LARGE SCALE GENOMIC DNA]</scope>
    <source>
        <strain evidence="2 3">S3M1</strain>
    </source>
</reference>
<evidence type="ECO:0000256" key="1">
    <source>
        <dbReference type="SAM" id="Phobius"/>
    </source>
</evidence>
<dbReference type="AlphaFoldDB" id="A0A7W8ZJK9"/>
<name>A0A7W8ZJK9_9SPHI</name>
<feature type="transmembrane region" description="Helical" evidence="1">
    <location>
        <begin position="68"/>
        <end position="84"/>
    </location>
</feature>
<comment type="caution">
    <text evidence="2">The sequence shown here is derived from an EMBL/GenBank/DDBJ whole genome shotgun (WGS) entry which is preliminary data.</text>
</comment>
<accession>A0A7W8ZJK9</accession>
<dbReference type="RefSeq" id="WP_183879688.1">
    <property type="nucleotide sequence ID" value="NZ_JACHCE010000001.1"/>
</dbReference>